<keyword evidence="7" id="KW-1185">Reference proteome</keyword>
<dbReference type="EMBL" id="CP016094">
    <property type="protein sequence ID" value="AOS43237.1"/>
    <property type="molecule type" value="Genomic_DNA"/>
</dbReference>
<dbReference type="Proteomes" id="UP000095228">
    <property type="component" value="Chromosome"/>
</dbReference>
<sequence>MRSFLYSCLLLLAAVGATAATNPPVLPIGAPLPDFALPGVDGKTYTPADFAAAKVLMVVFTCNHCPTAQAYEARLKRLTAEYGPKGVAVVAINPNHAAAVRLDEQGYGDLGDTFEEMVIRHRDHQWNFPYLDDGETQALTLKFGAIATPHVYIFDADRKLAFQGRIDNSEREDLANVHDTRDALDAVLAGRAPAITSTRVFGCSVKWKDKVEDNLRWRAKVAKEPVSLEKVDVAGIKALRANADSGKLRLVNFWATWCGPCVSEFDELIEQNLRFRHRGFEMVTVAAQFPDEEAKVLAFLKEHKSSGRNLIFGETDKYAFIEAFDKEWNGELPYTLLIGPGGEVLYRESGSINFLKLRRAIYPALDKVTPWVNADKVYDR</sequence>
<dbReference type="GO" id="GO:0030313">
    <property type="term" value="C:cell envelope"/>
    <property type="evidence" value="ECO:0007669"/>
    <property type="project" value="UniProtKB-SubCell"/>
</dbReference>
<feature type="chain" id="PRO_5009304139" evidence="4">
    <location>
        <begin position="20"/>
        <end position="380"/>
    </location>
</feature>
<dbReference type="InterPro" id="IPR017937">
    <property type="entry name" value="Thioredoxin_CS"/>
</dbReference>
<dbReference type="PANTHER" id="PTHR43640:SF1">
    <property type="entry name" value="THIOREDOXIN-DEPENDENT PEROXIREDOXIN"/>
    <property type="match status" value="1"/>
</dbReference>
<proteinExistence type="predicted"/>
<evidence type="ECO:0000256" key="3">
    <source>
        <dbReference type="ARBA" id="ARBA00023284"/>
    </source>
</evidence>
<dbReference type="Gene3D" id="3.40.30.10">
    <property type="entry name" value="Glutaredoxin"/>
    <property type="match status" value="2"/>
</dbReference>
<dbReference type="PANTHER" id="PTHR43640">
    <property type="entry name" value="OS07G0260300 PROTEIN"/>
    <property type="match status" value="1"/>
</dbReference>
<feature type="signal peptide" evidence="4">
    <location>
        <begin position="1"/>
        <end position="19"/>
    </location>
</feature>
<dbReference type="PROSITE" id="PS00194">
    <property type="entry name" value="THIOREDOXIN_1"/>
    <property type="match status" value="1"/>
</dbReference>
<evidence type="ECO:0000259" key="5">
    <source>
        <dbReference type="PROSITE" id="PS51352"/>
    </source>
</evidence>
<dbReference type="AlphaFoldDB" id="A0A1I7PHY7"/>
<dbReference type="RefSeq" id="WP_069960612.1">
    <property type="nucleotide sequence ID" value="NZ_CP016094.1"/>
</dbReference>
<keyword evidence="3" id="KW-0676">Redox-active center</keyword>
<dbReference type="Pfam" id="PF00578">
    <property type="entry name" value="AhpC-TSA"/>
    <property type="match status" value="1"/>
</dbReference>
<gene>
    <name evidence="6" type="primary">resA_1</name>
    <name evidence="6" type="ORF">Verru16b_00280</name>
</gene>
<dbReference type="CDD" id="cd02966">
    <property type="entry name" value="TlpA_like_family"/>
    <property type="match status" value="1"/>
</dbReference>
<dbReference type="SUPFAM" id="SSF52833">
    <property type="entry name" value="Thioredoxin-like"/>
    <property type="match status" value="2"/>
</dbReference>
<dbReference type="InterPro" id="IPR013740">
    <property type="entry name" value="Redoxin"/>
</dbReference>
<dbReference type="InterPro" id="IPR036249">
    <property type="entry name" value="Thioredoxin-like_sf"/>
</dbReference>
<organism evidence="6 7">
    <name type="scientific">Lacunisphaera limnophila</name>
    <dbReference type="NCBI Taxonomy" id="1838286"/>
    <lineage>
        <taxon>Bacteria</taxon>
        <taxon>Pseudomonadati</taxon>
        <taxon>Verrucomicrobiota</taxon>
        <taxon>Opitutia</taxon>
        <taxon>Opitutales</taxon>
        <taxon>Opitutaceae</taxon>
        <taxon>Lacunisphaera</taxon>
    </lineage>
</organism>
<protein>
    <submittedName>
        <fullName evidence="6">Thiol-disulfide oxidoreductase ResA</fullName>
    </submittedName>
</protein>
<dbReference type="GO" id="GO:0017004">
    <property type="term" value="P:cytochrome complex assembly"/>
    <property type="evidence" value="ECO:0007669"/>
    <property type="project" value="UniProtKB-KW"/>
</dbReference>
<dbReference type="PROSITE" id="PS51352">
    <property type="entry name" value="THIOREDOXIN_2"/>
    <property type="match status" value="2"/>
</dbReference>
<dbReference type="GO" id="GO:0016209">
    <property type="term" value="F:antioxidant activity"/>
    <property type="evidence" value="ECO:0007669"/>
    <property type="project" value="InterPro"/>
</dbReference>
<dbReference type="GO" id="GO:0016491">
    <property type="term" value="F:oxidoreductase activity"/>
    <property type="evidence" value="ECO:0007669"/>
    <property type="project" value="InterPro"/>
</dbReference>
<dbReference type="Pfam" id="PF08534">
    <property type="entry name" value="Redoxin"/>
    <property type="match status" value="1"/>
</dbReference>
<dbReference type="InterPro" id="IPR047262">
    <property type="entry name" value="PRX-like1"/>
</dbReference>
<reference evidence="6 7" key="1">
    <citation type="submission" date="2016-06" db="EMBL/GenBank/DDBJ databases">
        <title>Three novel species with peptidoglycan cell walls form the new genus Lacunisphaera gen. nov. in the family Opitutaceae of the verrucomicrobial subdivision 4.</title>
        <authorList>
            <person name="Rast P."/>
            <person name="Gloeckner I."/>
            <person name="Jogler M."/>
            <person name="Boedeker C."/>
            <person name="Jeske O."/>
            <person name="Wiegand S."/>
            <person name="Reinhardt R."/>
            <person name="Schumann P."/>
            <person name="Rohde M."/>
            <person name="Spring S."/>
            <person name="Gloeckner F.O."/>
            <person name="Jogler C."/>
        </authorList>
    </citation>
    <scope>NUCLEOTIDE SEQUENCE [LARGE SCALE GENOMIC DNA]</scope>
    <source>
        <strain evidence="6 7">IG16b</strain>
    </source>
</reference>
<dbReference type="CDD" id="cd02969">
    <property type="entry name" value="PRX_like1"/>
    <property type="match status" value="1"/>
</dbReference>
<dbReference type="STRING" id="1838286.Verru16b_00280"/>
<feature type="domain" description="Thioredoxin" evidence="5">
    <location>
        <begin position="219"/>
        <end position="366"/>
    </location>
</feature>
<evidence type="ECO:0000256" key="4">
    <source>
        <dbReference type="SAM" id="SignalP"/>
    </source>
</evidence>
<keyword evidence="2" id="KW-0201">Cytochrome c-type biogenesis</keyword>
<evidence type="ECO:0000256" key="1">
    <source>
        <dbReference type="ARBA" id="ARBA00004196"/>
    </source>
</evidence>
<keyword evidence="4" id="KW-0732">Signal</keyword>
<feature type="domain" description="Thioredoxin" evidence="5">
    <location>
        <begin position="26"/>
        <end position="189"/>
    </location>
</feature>
<dbReference type="KEGG" id="obg:Verru16b_00280"/>
<dbReference type="InterPro" id="IPR013766">
    <property type="entry name" value="Thioredoxin_domain"/>
</dbReference>
<evidence type="ECO:0000313" key="6">
    <source>
        <dbReference type="EMBL" id="AOS43237.1"/>
    </source>
</evidence>
<dbReference type="OrthoDB" id="7185309at2"/>
<accession>A0A1I7PHY7</accession>
<comment type="subcellular location">
    <subcellularLocation>
        <location evidence="1">Cell envelope</location>
    </subcellularLocation>
</comment>
<evidence type="ECO:0000256" key="2">
    <source>
        <dbReference type="ARBA" id="ARBA00022748"/>
    </source>
</evidence>
<dbReference type="InterPro" id="IPR000866">
    <property type="entry name" value="AhpC/TSA"/>
</dbReference>
<name>A0A1I7PHY7_9BACT</name>
<evidence type="ECO:0000313" key="7">
    <source>
        <dbReference type="Proteomes" id="UP000095228"/>
    </source>
</evidence>